<dbReference type="RefSeq" id="WP_245919813.1">
    <property type="nucleotide sequence ID" value="NZ_CP022163.1"/>
</dbReference>
<keyword evidence="2" id="KW-1185">Reference proteome</keyword>
<evidence type="ECO:0000313" key="1">
    <source>
        <dbReference type="EMBL" id="ATB29802.1"/>
    </source>
</evidence>
<protein>
    <submittedName>
        <fullName evidence="1">Uncharacterized protein</fullName>
    </submittedName>
</protein>
<reference evidence="1 2" key="1">
    <citation type="submission" date="2017-06" db="EMBL/GenBank/DDBJ databases">
        <authorList>
            <person name="Kim H.J."/>
            <person name="Triplett B.A."/>
        </authorList>
    </citation>
    <scope>NUCLEOTIDE SEQUENCE [LARGE SCALE GENOMIC DNA]</scope>
    <source>
        <strain evidence="1 2">DSM 14713</strain>
    </source>
</reference>
<dbReference type="KEGG" id="mbd:MEBOL_003257"/>
<gene>
    <name evidence="1" type="ORF">MEBOL_003257</name>
</gene>
<dbReference type="AlphaFoldDB" id="A0A250IF71"/>
<proteinExistence type="predicted"/>
<evidence type="ECO:0000313" key="2">
    <source>
        <dbReference type="Proteomes" id="UP000217289"/>
    </source>
</evidence>
<accession>A0A250IF71</accession>
<dbReference type="Proteomes" id="UP000217289">
    <property type="component" value="Chromosome"/>
</dbReference>
<sequence length="265" mass="29640">MERPGGLASLVDEHAGLTREVVEARLALAELEAAGPRLPKNMATLERQRPSVDAPPPGAEGNPRWVEYVAYYERRLGELQQGTAVEGPLRWVPYERMRGWFARGLAFERLMVELLRADAKRPRAERRFLGAFHTPRVETYVGVRKPGSGLRFADVLIIEESELAGRPPRVETLSFKSRDLSVLEGDALKAQMIEDAREALRKYGGTLDIRRDSLQSLLREGSEAPVQRVRLVYEGGALKPMDVEDWKAAVNATKAEVPGVEVLFQ</sequence>
<name>A0A250IF71_9BACT</name>
<dbReference type="EMBL" id="CP022163">
    <property type="protein sequence ID" value="ATB29802.1"/>
    <property type="molecule type" value="Genomic_DNA"/>
</dbReference>
<organism evidence="1 2">
    <name type="scientific">Melittangium boletus DSM 14713</name>
    <dbReference type="NCBI Taxonomy" id="1294270"/>
    <lineage>
        <taxon>Bacteria</taxon>
        <taxon>Pseudomonadati</taxon>
        <taxon>Myxococcota</taxon>
        <taxon>Myxococcia</taxon>
        <taxon>Myxococcales</taxon>
        <taxon>Cystobacterineae</taxon>
        <taxon>Archangiaceae</taxon>
        <taxon>Melittangium</taxon>
    </lineage>
</organism>